<gene>
    <name evidence="2" type="ORF">BL253_35110</name>
</gene>
<dbReference type="Proteomes" id="UP000188929">
    <property type="component" value="Unassembled WGS sequence"/>
</dbReference>
<dbReference type="AlphaFoldDB" id="A0A1V2I0B8"/>
<dbReference type="Gene3D" id="1.10.260.40">
    <property type="entry name" value="lambda repressor-like DNA-binding domains"/>
    <property type="match status" value="1"/>
</dbReference>
<dbReference type="Pfam" id="PF13443">
    <property type="entry name" value="HTH_26"/>
    <property type="match status" value="1"/>
</dbReference>
<dbReference type="EMBL" id="MOMC01000102">
    <property type="protein sequence ID" value="ONH22659.1"/>
    <property type="molecule type" value="Genomic_DNA"/>
</dbReference>
<reference evidence="3" key="1">
    <citation type="submission" date="2016-10" db="EMBL/GenBank/DDBJ databases">
        <title>Frankia sp. NRRL B-16386 Genome sequencing.</title>
        <authorList>
            <person name="Ghodhbane-Gtari F."/>
            <person name="Swanson E."/>
            <person name="Gueddou A."/>
            <person name="Hezbri K."/>
            <person name="Ktari K."/>
            <person name="Nouioui I."/>
            <person name="Morris K."/>
            <person name="Simpson S."/>
            <person name="Abebe-Akele F."/>
            <person name="Thomas K."/>
            <person name="Gtari M."/>
            <person name="Tisa L.S."/>
        </authorList>
    </citation>
    <scope>NUCLEOTIDE SEQUENCE [LARGE SCALE GENOMIC DNA]</scope>
    <source>
        <strain evidence="3">NRRL B-16386</strain>
    </source>
</reference>
<dbReference type="OrthoDB" id="5186342at2"/>
<dbReference type="SUPFAM" id="SSF47413">
    <property type="entry name" value="lambda repressor-like DNA-binding domains"/>
    <property type="match status" value="1"/>
</dbReference>
<evidence type="ECO:0000313" key="2">
    <source>
        <dbReference type="EMBL" id="ONH22659.1"/>
    </source>
</evidence>
<sequence length="126" mass="13418">MAPQENWTAVAAALTVRMATMRISQQQLAAASGISVATIRVLQRGIGNRRVQDSTLVAISTALDWPAEHLLEVLLGQPALSSQPFSVGGLLASTCGRSGEIVAVLLRIEQHLETIARHLSQRGPIT</sequence>
<name>A0A1V2I0B8_9ACTN</name>
<dbReference type="STRING" id="1834516.BL253_35110"/>
<dbReference type="GO" id="GO:0003677">
    <property type="term" value="F:DNA binding"/>
    <property type="evidence" value="ECO:0007669"/>
    <property type="project" value="InterPro"/>
</dbReference>
<evidence type="ECO:0000313" key="3">
    <source>
        <dbReference type="Proteomes" id="UP000188929"/>
    </source>
</evidence>
<proteinExistence type="predicted"/>
<protein>
    <recommendedName>
        <fullName evidence="1">HTH cro/C1-type domain-containing protein</fullName>
    </recommendedName>
</protein>
<dbReference type="InterPro" id="IPR010982">
    <property type="entry name" value="Lambda_DNA-bd_dom_sf"/>
</dbReference>
<feature type="domain" description="HTH cro/C1-type" evidence="1">
    <location>
        <begin position="14"/>
        <end position="66"/>
    </location>
</feature>
<organism evidence="2 3">
    <name type="scientific">Pseudofrankia asymbiotica</name>
    <dbReference type="NCBI Taxonomy" id="1834516"/>
    <lineage>
        <taxon>Bacteria</taxon>
        <taxon>Bacillati</taxon>
        <taxon>Actinomycetota</taxon>
        <taxon>Actinomycetes</taxon>
        <taxon>Frankiales</taxon>
        <taxon>Frankiaceae</taxon>
        <taxon>Pseudofrankia</taxon>
    </lineage>
</organism>
<keyword evidence="3" id="KW-1185">Reference proteome</keyword>
<evidence type="ECO:0000259" key="1">
    <source>
        <dbReference type="Pfam" id="PF13443"/>
    </source>
</evidence>
<comment type="caution">
    <text evidence="2">The sequence shown here is derived from an EMBL/GenBank/DDBJ whole genome shotgun (WGS) entry which is preliminary data.</text>
</comment>
<accession>A0A1V2I0B8</accession>
<dbReference type="InterPro" id="IPR001387">
    <property type="entry name" value="Cro/C1-type_HTH"/>
</dbReference>